<evidence type="ECO:0000256" key="1">
    <source>
        <dbReference type="ARBA" id="ARBA00004651"/>
    </source>
</evidence>
<dbReference type="InterPro" id="IPR002751">
    <property type="entry name" value="CbiM/NikMN"/>
</dbReference>
<evidence type="ECO:0000313" key="8">
    <source>
        <dbReference type="EMBL" id="AKL98555.1"/>
    </source>
</evidence>
<evidence type="ECO:0000256" key="4">
    <source>
        <dbReference type="ARBA" id="ARBA00022692"/>
    </source>
</evidence>
<dbReference type="GO" id="GO:0000041">
    <property type="term" value="P:transition metal ion transport"/>
    <property type="evidence" value="ECO:0007669"/>
    <property type="project" value="InterPro"/>
</dbReference>
<evidence type="ECO:0000313" key="9">
    <source>
        <dbReference type="Proteomes" id="UP000035337"/>
    </source>
</evidence>
<organism evidence="8 9">
    <name type="scientific">Endomicrobium proavitum</name>
    <dbReference type="NCBI Taxonomy" id="1408281"/>
    <lineage>
        <taxon>Bacteria</taxon>
        <taxon>Pseudomonadati</taxon>
        <taxon>Elusimicrobiota</taxon>
        <taxon>Endomicrobiia</taxon>
        <taxon>Endomicrobiales</taxon>
        <taxon>Endomicrobiaceae</taxon>
        <taxon>Endomicrobium</taxon>
    </lineage>
</organism>
<keyword evidence="2" id="KW-0813">Transport</keyword>
<dbReference type="EMBL" id="CP009498">
    <property type="protein sequence ID" value="AKL98555.1"/>
    <property type="molecule type" value="Genomic_DNA"/>
</dbReference>
<dbReference type="KEGG" id="epo:Epro_1176"/>
<feature type="transmembrane region" description="Helical" evidence="7">
    <location>
        <begin position="12"/>
        <end position="32"/>
    </location>
</feature>
<keyword evidence="4 7" id="KW-0812">Transmembrane</keyword>
<gene>
    <name evidence="8" type="primary">cbiM</name>
    <name evidence="8" type="ORF">Epro_1176</name>
</gene>
<protein>
    <submittedName>
        <fullName evidence="8">CbiM-like Co2+ ABC transporter permease component</fullName>
    </submittedName>
</protein>
<feature type="transmembrane region" description="Helical" evidence="7">
    <location>
        <begin position="93"/>
        <end position="116"/>
    </location>
</feature>
<evidence type="ECO:0000256" key="6">
    <source>
        <dbReference type="ARBA" id="ARBA00023136"/>
    </source>
</evidence>
<evidence type="ECO:0000256" key="3">
    <source>
        <dbReference type="ARBA" id="ARBA00022475"/>
    </source>
</evidence>
<keyword evidence="3" id="KW-1003">Cell membrane</keyword>
<evidence type="ECO:0000256" key="7">
    <source>
        <dbReference type="SAM" id="Phobius"/>
    </source>
</evidence>
<dbReference type="STRING" id="1408281.Epro_1176"/>
<reference evidence="8 9" key="1">
    <citation type="submission" date="2014-09" db="EMBL/GenBank/DDBJ databases">
        <title>Complete genome sequence of Endomicrobium proavitum.</title>
        <authorList>
            <person name="Zheng H."/>
        </authorList>
    </citation>
    <scope>NUCLEOTIDE SEQUENCE [LARGE SCALE GENOMIC DNA]</scope>
    <source>
        <strain evidence="8 9">Rsa215</strain>
    </source>
</reference>
<evidence type="ECO:0000256" key="2">
    <source>
        <dbReference type="ARBA" id="ARBA00022448"/>
    </source>
</evidence>
<keyword evidence="5 7" id="KW-1133">Transmembrane helix</keyword>
<name>A0A0G3WKZ8_9BACT</name>
<dbReference type="Proteomes" id="UP000035337">
    <property type="component" value="Chromosome"/>
</dbReference>
<dbReference type="AlphaFoldDB" id="A0A0G3WKZ8"/>
<dbReference type="GO" id="GO:0005886">
    <property type="term" value="C:plasma membrane"/>
    <property type="evidence" value="ECO:0007669"/>
    <property type="project" value="UniProtKB-SubCell"/>
</dbReference>
<proteinExistence type="predicted"/>
<dbReference type="OrthoDB" id="9809846at2"/>
<feature type="transmembrane region" description="Helical" evidence="7">
    <location>
        <begin position="68"/>
        <end position="87"/>
    </location>
</feature>
<evidence type="ECO:0000256" key="5">
    <source>
        <dbReference type="ARBA" id="ARBA00022989"/>
    </source>
</evidence>
<feature type="transmembrane region" description="Helical" evidence="7">
    <location>
        <begin position="128"/>
        <end position="150"/>
    </location>
</feature>
<accession>A0A0G3WKZ8</accession>
<dbReference type="PANTHER" id="PTHR34229">
    <property type="entry name" value="METAL TRANSPORT PROTEIN HI_1621-RELATED"/>
    <property type="match status" value="1"/>
</dbReference>
<comment type="subcellular location">
    <subcellularLocation>
        <location evidence="1">Cell membrane</location>
        <topology evidence="1">Multi-pass membrane protein</topology>
    </subcellularLocation>
</comment>
<dbReference type="RefSeq" id="WP_052571197.1">
    <property type="nucleotide sequence ID" value="NZ_CP009498.1"/>
</dbReference>
<dbReference type="Pfam" id="PF01891">
    <property type="entry name" value="CbiM"/>
    <property type="match status" value="1"/>
</dbReference>
<keyword evidence="6 7" id="KW-0472">Membrane</keyword>
<dbReference type="PANTHER" id="PTHR34229:SF1">
    <property type="entry name" value="METAL TRANSPORT PROTEIN HI_1621-RELATED"/>
    <property type="match status" value="1"/>
</dbReference>
<keyword evidence="9" id="KW-1185">Reference proteome</keyword>
<sequence>MHIPDGFLNNGLAGGLLAGAVAMLSYCFSKVLSAVTVVSKKLAGNNNATLSQSFPGLSSNAGGYFRKLALIAIWVFACQMFNITVASATSVHLLGGVFAAVLAGPFAGFVIMSSVLTVQSLFFADGGFLALGANIVNMAFVGSFLAYYVYKAVAKKNYYLGVSAACFFSVLTAAAFCLIELGFSATVSFNEAFKDMMSLHFLFAVVETILTVIMLKLFKSLGADNE</sequence>
<dbReference type="Gene3D" id="1.10.1760.20">
    <property type="match status" value="1"/>
</dbReference>
<feature type="transmembrane region" description="Helical" evidence="7">
    <location>
        <begin position="199"/>
        <end position="218"/>
    </location>
</feature>
<feature type="transmembrane region" description="Helical" evidence="7">
    <location>
        <begin position="162"/>
        <end position="187"/>
    </location>
</feature>